<proteinExistence type="predicted"/>
<protein>
    <recommendedName>
        <fullName evidence="3">Homeodomain transcription factor HD2</fullName>
    </recommendedName>
</protein>
<keyword evidence="2" id="KW-1185">Reference proteome</keyword>
<dbReference type="Proteomes" id="UP001165060">
    <property type="component" value="Unassembled WGS sequence"/>
</dbReference>
<comment type="caution">
    <text evidence="1">The sequence shown here is derived from an EMBL/GenBank/DDBJ whole genome shotgun (WGS) entry which is preliminary data.</text>
</comment>
<evidence type="ECO:0008006" key="3">
    <source>
        <dbReference type="Google" id="ProtNLM"/>
    </source>
</evidence>
<accession>A0ABQ6MML7</accession>
<reference evidence="1 2" key="1">
    <citation type="journal article" date="2023" name="Commun. Biol.">
        <title>Genome analysis of Parmales, the sister group of diatoms, reveals the evolutionary specialization of diatoms from phago-mixotrophs to photoautotrophs.</title>
        <authorList>
            <person name="Ban H."/>
            <person name="Sato S."/>
            <person name="Yoshikawa S."/>
            <person name="Yamada K."/>
            <person name="Nakamura Y."/>
            <person name="Ichinomiya M."/>
            <person name="Sato N."/>
            <person name="Blanc-Mathieu R."/>
            <person name="Endo H."/>
            <person name="Kuwata A."/>
            <person name="Ogata H."/>
        </authorList>
    </citation>
    <scope>NUCLEOTIDE SEQUENCE [LARGE SCALE GENOMIC DNA]</scope>
</reference>
<gene>
    <name evidence="1" type="ORF">TeGR_g4182</name>
</gene>
<name>A0ABQ6MML7_9STRA</name>
<evidence type="ECO:0000313" key="2">
    <source>
        <dbReference type="Proteomes" id="UP001165060"/>
    </source>
</evidence>
<dbReference type="EMBL" id="BRYB01002985">
    <property type="protein sequence ID" value="GMI28597.1"/>
    <property type="molecule type" value="Genomic_DNA"/>
</dbReference>
<organism evidence="1 2">
    <name type="scientific">Tetraparma gracilis</name>
    <dbReference type="NCBI Taxonomy" id="2962635"/>
    <lineage>
        <taxon>Eukaryota</taxon>
        <taxon>Sar</taxon>
        <taxon>Stramenopiles</taxon>
        <taxon>Ochrophyta</taxon>
        <taxon>Bolidophyceae</taxon>
        <taxon>Parmales</taxon>
        <taxon>Triparmaceae</taxon>
        <taxon>Tetraparma</taxon>
    </lineage>
</organism>
<sequence>MPSPSALPPTTSSGLPLFYDEDSVLSLPPATLRGYLALLTADAAISLPAVTDGNVVDACFGASSHGERGGGAAGSIRATKELVRGLDGGGQERAVKAYVACFRGALRYREALDDAGLAKCCKEGEIRRAARGELVRVFGEVEGK</sequence>
<evidence type="ECO:0000313" key="1">
    <source>
        <dbReference type="EMBL" id="GMI28597.1"/>
    </source>
</evidence>